<keyword evidence="3" id="KW-1185">Reference proteome</keyword>
<feature type="region of interest" description="Disordered" evidence="1">
    <location>
        <begin position="1"/>
        <end position="35"/>
    </location>
</feature>
<feature type="compositionally biased region" description="Polar residues" evidence="1">
    <location>
        <begin position="23"/>
        <end position="35"/>
    </location>
</feature>
<evidence type="ECO:0000313" key="2">
    <source>
        <dbReference type="EMBL" id="OPJ88029.1"/>
    </source>
</evidence>
<name>A0A1V4KU76_PATFA</name>
<dbReference type="EMBL" id="LSYS01001584">
    <property type="protein sequence ID" value="OPJ88029.1"/>
    <property type="molecule type" value="Genomic_DNA"/>
</dbReference>
<gene>
    <name evidence="2" type="ORF">AV530_008070</name>
</gene>
<evidence type="ECO:0000313" key="3">
    <source>
        <dbReference type="Proteomes" id="UP000190648"/>
    </source>
</evidence>
<reference evidence="2 3" key="1">
    <citation type="submission" date="2016-02" db="EMBL/GenBank/DDBJ databases">
        <title>Band-tailed pigeon sequencing and assembly.</title>
        <authorList>
            <person name="Soares A.E."/>
            <person name="Novak B.J."/>
            <person name="Rice E.S."/>
            <person name="O'Connell B."/>
            <person name="Chang D."/>
            <person name="Weber S."/>
            <person name="Shapiro B."/>
        </authorList>
    </citation>
    <scope>NUCLEOTIDE SEQUENCE [LARGE SCALE GENOMIC DNA]</scope>
    <source>
        <strain evidence="2">BTP2013</strain>
        <tissue evidence="2">Blood</tissue>
    </source>
</reference>
<proteinExistence type="predicted"/>
<comment type="caution">
    <text evidence="2">The sequence shown here is derived from an EMBL/GenBank/DDBJ whole genome shotgun (WGS) entry which is preliminary data.</text>
</comment>
<dbReference type="AlphaFoldDB" id="A0A1V4KU76"/>
<evidence type="ECO:0000256" key="1">
    <source>
        <dbReference type="SAM" id="MobiDB-lite"/>
    </source>
</evidence>
<sequence length="129" mass="13967">MTHISQPSAPGCPLPKSREAERTTLNFPQGEPQQQRRGLRGFLLWHMAFAPSLNTAGQAFACPGFFPGGWVDWQVGWSSTGVNCWSRSPCDAQPPLRAPHRPALGAEACGHPALHAPRWPWSASPDSSG</sequence>
<dbReference type="Proteomes" id="UP000190648">
    <property type="component" value="Unassembled WGS sequence"/>
</dbReference>
<organism evidence="2 3">
    <name type="scientific">Patagioenas fasciata monilis</name>
    <dbReference type="NCBI Taxonomy" id="372326"/>
    <lineage>
        <taxon>Eukaryota</taxon>
        <taxon>Metazoa</taxon>
        <taxon>Chordata</taxon>
        <taxon>Craniata</taxon>
        <taxon>Vertebrata</taxon>
        <taxon>Euteleostomi</taxon>
        <taxon>Archelosauria</taxon>
        <taxon>Archosauria</taxon>
        <taxon>Dinosauria</taxon>
        <taxon>Saurischia</taxon>
        <taxon>Theropoda</taxon>
        <taxon>Coelurosauria</taxon>
        <taxon>Aves</taxon>
        <taxon>Neognathae</taxon>
        <taxon>Neoaves</taxon>
        <taxon>Columbimorphae</taxon>
        <taxon>Columbiformes</taxon>
        <taxon>Columbidae</taxon>
        <taxon>Patagioenas</taxon>
    </lineage>
</organism>
<protein>
    <submittedName>
        <fullName evidence="2">Uncharacterized protein</fullName>
    </submittedName>
</protein>
<accession>A0A1V4KU76</accession>